<evidence type="ECO:0000256" key="5">
    <source>
        <dbReference type="ARBA" id="ARBA00040665"/>
    </source>
</evidence>
<protein>
    <recommendedName>
        <fullName evidence="5">Tetratricopeptide repeat protein 29</fullName>
    </recommendedName>
</protein>
<keyword evidence="4" id="KW-0802">TPR repeat</keyword>
<evidence type="ECO:0000256" key="1">
    <source>
        <dbReference type="ARBA" id="ARBA00004496"/>
    </source>
</evidence>
<sequence>ELKELVKLLKNETGEGITSLGNLLQRQGDYEKARLYFQQLLLDPSLGDLDRARCYRGLAMVAQALHTYDEAIEYFERQLELLNTCDDNQEEIGTAYTFLGEVYLFTNDLDQAFSYEQKAFDILVPLNAPQLTNVSAIMANIYM</sequence>
<comment type="function">
    <text evidence="6">Axonemal protein which is implicated in axonemal and/or peri-axonemal structure assembly and regulates flagellum assembly and beating and therefore sperm motility.</text>
</comment>
<dbReference type="AlphaFoldDB" id="A0A820SUB0"/>
<dbReference type="Proteomes" id="UP000663881">
    <property type="component" value="Unassembled WGS sequence"/>
</dbReference>
<comment type="subcellular location">
    <subcellularLocation>
        <location evidence="1">Cytoplasm</location>
    </subcellularLocation>
</comment>
<dbReference type="Gene3D" id="1.25.40.10">
    <property type="entry name" value="Tetratricopeptide repeat domain"/>
    <property type="match status" value="1"/>
</dbReference>
<feature type="non-terminal residue" evidence="7">
    <location>
        <position position="1"/>
    </location>
</feature>
<evidence type="ECO:0000313" key="8">
    <source>
        <dbReference type="Proteomes" id="UP000663881"/>
    </source>
</evidence>
<dbReference type="SUPFAM" id="SSF48452">
    <property type="entry name" value="TPR-like"/>
    <property type="match status" value="1"/>
</dbReference>
<dbReference type="GO" id="GO:0005737">
    <property type="term" value="C:cytoplasm"/>
    <property type="evidence" value="ECO:0007669"/>
    <property type="project" value="UniProtKB-SubCell"/>
</dbReference>
<comment type="caution">
    <text evidence="7">The sequence shown here is derived from an EMBL/GenBank/DDBJ whole genome shotgun (WGS) entry which is preliminary data.</text>
</comment>
<gene>
    <name evidence="7" type="ORF">OKA104_LOCUS54744</name>
</gene>
<dbReference type="InterPro" id="IPR051476">
    <property type="entry name" value="Bac_ResReg_Asp_Phosphatase"/>
</dbReference>
<accession>A0A820SUB0</accession>
<proteinExistence type="predicted"/>
<dbReference type="InterPro" id="IPR019734">
    <property type="entry name" value="TPR_rpt"/>
</dbReference>
<evidence type="ECO:0000256" key="4">
    <source>
        <dbReference type="ARBA" id="ARBA00022803"/>
    </source>
</evidence>
<dbReference type="InterPro" id="IPR011990">
    <property type="entry name" value="TPR-like_helical_dom_sf"/>
</dbReference>
<evidence type="ECO:0000256" key="3">
    <source>
        <dbReference type="ARBA" id="ARBA00022737"/>
    </source>
</evidence>
<name>A0A820SUB0_9BILA</name>
<evidence type="ECO:0000256" key="2">
    <source>
        <dbReference type="ARBA" id="ARBA00022490"/>
    </source>
</evidence>
<dbReference type="PANTHER" id="PTHR46630">
    <property type="entry name" value="TETRATRICOPEPTIDE REPEAT PROTEIN 29"/>
    <property type="match status" value="1"/>
</dbReference>
<keyword evidence="2" id="KW-0963">Cytoplasm</keyword>
<dbReference type="GO" id="GO:0005929">
    <property type="term" value="C:cilium"/>
    <property type="evidence" value="ECO:0007669"/>
    <property type="project" value="TreeGrafter"/>
</dbReference>
<evidence type="ECO:0000256" key="6">
    <source>
        <dbReference type="ARBA" id="ARBA00044739"/>
    </source>
</evidence>
<dbReference type="EMBL" id="CAJOAY010037110">
    <property type="protein sequence ID" value="CAF4461865.1"/>
    <property type="molecule type" value="Genomic_DNA"/>
</dbReference>
<dbReference type="Pfam" id="PF13176">
    <property type="entry name" value="TPR_7"/>
    <property type="match status" value="1"/>
</dbReference>
<dbReference type="Pfam" id="PF13424">
    <property type="entry name" value="TPR_12"/>
    <property type="match status" value="1"/>
</dbReference>
<dbReference type="PANTHER" id="PTHR46630:SF1">
    <property type="entry name" value="TETRATRICOPEPTIDE REPEAT PROTEIN 29"/>
    <property type="match status" value="1"/>
</dbReference>
<organism evidence="7 8">
    <name type="scientific">Adineta steineri</name>
    <dbReference type="NCBI Taxonomy" id="433720"/>
    <lineage>
        <taxon>Eukaryota</taxon>
        <taxon>Metazoa</taxon>
        <taxon>Spiralia</taxon>
        <taxon>Gnathifera</taxon>
        <taxon>Rotifera</taxon>
        <taxon>Eurotatoria</taxon>
        <taxon>Bdelloidea</taxon>
        <taxon>Adinetida</taxon>
        <taxon>Adinetidae</taxon>
        <taxon>Adineta</taxon>
    </lineage>
</organism>
<keyword evidence="3" id="KW-0677">Repeat</keyword>
<dbReference type="SMART" id="SM00028">
    <property type="entry name" value="TPR"/>
    <property type="match status" value="3"/>
</dbReference>
<evidence type="ECO:0000313" key="7">
    <source>
        <dbReference type="EMBL" id="CAF4461865.1"/>
    </source>
</evidence>
<dbReference type="GO" id="GO:0003341">
    <property type="term" value="P:cilium movement"/>
    <property type="evidence" value="ECO:0007669"/>
    <property type="project" value="TreeGrafter"/>
</dbReference>
<feature type="non-terminal residue" evidence="7">
    <location>
        <position position="143"/>
    </location>
</feature>
<reference evidence="7" key="1">
    <citation type="submission" date="2021-02" db="EMBL/GenBank/DDBJ databases">
        <authorList>
            <person name="Nowell W R."/>
        </authorList>
    </citation>
    <scope>NUCLEOTIDE SEQUENCE</scope>
</reference>